<reference evidence="1 2" key="1">
    <citation type="journal article" date="2022" name="Plant J.">
        <title>Chromosome-level genome of Camellia lanceoleosa provides a valuable resource for understanding genome evolution and self-incompatibility.</title>
        <authorList>
            <person name="Gong W."/>
            <person name="Xiao S."/>
            <person name="Wang L."/>
            <person name="Liao Z."/>
            <person name="Chang Y."/>
            <person name="Mo W."/>
            <person name="Hu G."/>
            <person name="Li W."/>
            <person name="Zhao G."/>
            <person name="Zhu H."/>
            <person name="Hu X."/>
            <person name="Ji K."/>
            <person name="Xiang X."/>
            <person name="Song Q."/>
            <person name="Yuan D."/>
            <person name="Jin S."/>
            <person name="Zhang L."/>
        </authorList>
    </citation>
    <scope>NUCLEOTIDE SEQUENCE [LARGE SCALE GENOMIC DNA]</scope>
    <source>
        <strain evidence="1">SQ_2022a</strain>
    </source>
</reference>
<protein>
    <submittedName>
        <fullName evidence="1">Uncharacterized protein</fullName>
    </submittedName>
</protein>
<dbReference type="Proteomes" id="UP001060215">
    <property type="component" value="Chromosome 7"/>
</dbReference>
<evidence type="ECO:0000313" key="2">
    <source>
        <dbReference type="Proteomes" id="UP001060215"/>
    </source>
</evidence>
<comment type="caution">
    <text evidence="1">The sequence shown here is derived from an EMBL/GenBank/DDBJ whole genome shotgun (WGS) entry which is preliminary data.</text>
</comment>
<keyword evidence="2" id="KW-1185">Reference proteome</keyword>
<name>A0ACC0H2L8_9ERIC</name>
<dbReference type="EMBL" id="CM045764">
    <property type="protein sequence ID" value="KAI8007048.1"/>
    <property type="molecule type" value="Genomic_DNA"/>
</dbReference>
<evidence type="ECO:0000313" key="1">
    <source>
        <dbReference type="EMBL" id="KAI8007048.1"/>
    </source>
</evidence>
<sequence>MALMNLFSIHEICINFLSVTVTFVSSFDEDEDQSQYPKYSSYSVLIRCLTKLLNEGFFLFSAITFLLLRKLFPIVEPDPNPTKLRIAREGLESIERINNPIAAVFVCLRLISKHLLVSIYLPLDQFRKIFKI</sequence>
<organism evidence="1 2">
    <name type="scientific">Camellia lanceoleosa</name>
    <dbReference type="NCBI Taxonomy" id="1840588"/>
    <lineage>
        <taxon>Eukaryota</taxon>
        <taxon>Viridiplantae</taxon>
        <taxon>Streptophyta</taxon>
        <taxon>Embryophyta</taxon>
        <taxon>Tracheophyta</taxon>
        <taxon>Spermatophyta</taxon>
        <taxon>Magnoliopsida</taxon>
        <taxon>eudicotyledons</taxon>
        <taxon>Gunneridae</taxon>
        <taxon>Pentapetalae</taxon>
        <taxon>asterids</taxon>
        <taxon>Ericales</taxon>
        <taxon>Theaceae</taxon>
        <taxon>Camellia</taxon>
    </lineage>
</organism>
<proteinExistence type="predicted"/>
<gene>
    <name evidence="1" type="ORF">LOK49_LG07G02879</name>
</gene>
<accession>A0ACC0H2L8</accession>